<dbReference type="Pfam" id="PF07859">
    <property type="entry name" value="Abhydrolase_3"/>
    <property type="match status" value="1"/>
</dbReference>
<dbReference type="GO" id="GO:0004771">
    <property type="term" value="F:sterol ester esterase activity"/>
    <property type="evidence" value="ECO:0007669"/>
    <property type="project" value="TreeGrafter"/>
</dbReference>
<reference evidence="2 3" key="1">
    <citation type="submission" date="2024-04" db="EMBL/GenBank/DDBJ databases">
        <authorList>
            <consortium name="Genoscope - CEA"/>
            <person name="William W."/>
        </authorList>
    </citation>
    <scope>NUCLEOTIDE SEQUENCE [LARGE SCALE GENOMIC DNA]</scope>
</reference>
<evidence type="ECO:0000313" key="3">
    <source>
        <dbReference type="Proteomes" id="UP001497497"/>
    </source>
</evidence>
<dbReference type="SUPFAM" id="SSF53474">
    <property type="entry name" value="alpha/beta-Hydrolases"/>
    <property type="match status" value="1"/>
</dbReference>
<comment type="caution">
    <text evidence="2">The sequence shown here is derived from an EMBL/GenBank/DDBJ whole genome shotgun (WGS) entry which is preliminary data.</text>
</comment>
<evidence type="ECO:0000313" key="2">
    <source>
        <dbReference type="EMBL" id="CAL1529926.1"/>
    </source>
</evidence>
<organism evidence="2 3">
    <name type="scientific">Lymnaea stagnalis</name>
    <name type="common">Great pond snail</name>
    <name type="synonym">Helix stagnalis</name>
    <dbReference type="NCBI Taxonomy" id="6523"/>
    <lineage>
        <taxon>Eukaryota</taxon>
        <taxon>Metazoa</taxon>
        <taxon>Spiralia</taxon>
        <taxon>Lophotrochozoa</taxon>
        <taxon>Mollusca</taxon>
        <taxon>Gastropoda</taxon>
        <taxon>Heterobranchia</taxon>
        <taxon>Euthyneura</taxon>
        <taxon>Panpulmonata</taxon>
        <taxon>Hygrophila</taxon>
        <taxon>Lymnaeoidea</taxon>
        <taxon>Lymnaeidae</taxon>
        <taxon>Lymnaea</taxon>
    </lineage>
</organism>
<gene>
    <name evidence="2" type="ORF">GSLYS_00004059001</name>
</gene>
<dbReference type="Gene3D" id="3.40.50.1820">
    <property type="entry name" value="alpha/beta hydrolase"/>
    <property type="match status" value="1"/>
</dbReference>
<dbReference type="AlphaFoldDB" id="A0AAV2HAY2"/>
<dbReference type="GO" id="GO:0005829">
    <property type="term" value="C:cytosol"/>
    <property type="evidence" value="ECO:0007669"/>
    <property type="project" value="TreeGrafter"/>
</dbReference>
<dbReference type="EMBL" id="CAXITT010000058">
    <property type="protein sequence ID" value="CAL1529926.1"/>
    <property type="molecule type" value="Genomic_DNA"/>
</dbReference>
<dbReference type="GO" id="GO:0004806">
    <property type="term" value="F:triacylglycerol lipase activity"/>
    <property type="evidence" value="ECO:0007669"/>
    <property type="project" value="TreeGrafter"/>
</dbReference>
<proteinExistence type="predicted"/>
<protein>
    <recommendedName>
        <fullName evidence="1">Alpha/beta hydrolase fold-3 domain-containing protein</fullName>
    </recommendedName>
</protein>
<name>A0AAV2HAY2_LYMST</name>
<sequence length="100" mass="11101">MKAMFNVYLPFIPDAASNPRVNPSARVDLEASPPTLIVLAQLDPLRDWGVAYAKKLRDAGVRVEEVIFEGVPHGFFTMLEFPKNLSKAHDVVAKFVGSFQ</sequence>
<accession>A0AAV2HAY2</accession>
<dbReference type="PANTHER" id="PTHR23025:SF3">
    <property type="entry name" value="HORMONE-SENSITIVE LIPASE"/>
    <property type="match status" value="1"/>
</dbReference>
<evidence type="ECO:0000259" key="1">
    <source>
        <dbReference type="Pfam" id="PF07859"/>
    </source>
</evidence>
<dbReference type="GO" id="GO:0019433">
    <property type="term" value="P:triglyceride catabolic process"/>
    <property type="evidence" value="ECO:0007669"/>
    <property type="project" value="TreeGrafter"/>
</dbReference>
<dbReference type="InterPro" id="IPR013094">
    <property type="entry name" value="AB_hydrolase_3"/>
</dbReference>
<keyword evidence="3" id="KW-1185">Reference proteome</keyword>
<dbReference type="InterPro" id="IPR029058">
    <property type="entry name" value="AB_hydrolase_fold"/>
</dbReference>
<feature type="domain" description="Alpha/beta hydrolase fold-3" evidence="1">
    <location>
        <begin position="1"/>
        <end position="76"/>
    </location>
</feature>
<dbReference type="Proteomes" id="UP001497497">
    <property type="component" value="Unassembled WGS sequence"/>
</dbReference>
<dbReference type="PANTHER" id="PTHR23025">
    <property type="entry name" value="TRIACYLGLYCEROL LIPASE"/>
    <property type="match status" value="1"/>
</dbReference>